<evidence type="ECO:0000256" key="3">
    <source>
        <dbReference type="ARBA" id="ARBA00023163"/>
    </source>
</evidence>
<dbReference type="RefSeq" id="WP_265268576.1">
    <property type="nucleotide sequence ID" value="NZ_JANFAV010000004.1"/>
</dbReference>
<sequence length="164" mass="17965">MTAPTLDQLDRQLIDILAHDARVSNRKIAADLGVTEGTVRGRIKRLQQDGLIAFTAITSLRLEDSVKLAIIGVQAEYARLRPIAEQIAAFPNVDAVMIAMGRFNILVVCLFSELDRLYALASDQILVIDGVHHVETSIAVKTVKYNSRVVRIAEAERVVDSDGG</sequence>
<dbReference type="Gene3D" id="3.30.70.920">
    <property type="match status" value="1"/>
</dbReference>
<dbReference type="GO" id="GO:0005829">
    <property type="term" value="C:cytosol"/>
    <property type="evidence" value="ECO:0007669"/>
    <property type="project" value="TreeGrafter"/>
</dbReference>
<dbReference type="PANTHER" id="PTHR30154">
    <property type="entry name" value="LEUCINE-RESPONSIVE REGULATORY PROTEIN"/>
    <property type="match status" value="1"/>
</dbReference>
<accession>A0AA41Z742</accession>
<dbReference type="InterPro" id="IPR011008">
    <property type="entry name" value="Dimeric_a/b-barrel"/>
</dbReference>
<gene>
    <name evidence="5" type="ORF">NEE01_08095</name>
</gene>
<dbReference type="Gene3D" id="1.10.10.10">
    <property type="entry name" value="Winged helix-like DNA-binding domain superfamily/Winged helix DNA-binding domain"/>
    <property type="match status" value="1"/>
</dbReference>
<reference evidence="5" key="1">
    <citation type="submission" date="2022-06" db="EMBL/GenBank/DDBJ databases">
        <title>Sphingomonas sp. nov. isolated from rhizosphere soil of tomato.</title>
        <authorList>
            <person name="Dong H."/>
            <person name="Gao R."/>
        </authorList>
    </citation>
    <scope>NUCLEOTIDE SEQUENCE</scope>
    <source>
        <strain evidence="5">MMSM24</strain>
    </source>
</reference>
<dbReference type="SUPFAM" id="SSF54909">
    <property type="entry name" value="Dimeric alpha+beta barrel"/>
    <property type="match status" value="1"/>
</dbReference>
<dbReference type="Proteomes" id="UP001165565">
    <property type="component" value="Unassembled WGS sequence"/>
</dbReference>
<keyword evidence="2" id="KW-0238">DNA-binding</keyword>
<evidence type="ECO:0000256" key="1">
    <source>
        <dbReference type="ARBA" id="ARBA00023015"/>
    </source>
</evidence>
<evidence type="ECO:0000256" key="2">
    <source>
        <dbReference type="ARBA" id="ARBA00023125"/>
    </source>
</evidence>
<dbReference type="Pfam" id="PF01037">
    <property type="entry name" value="AsnC_trans_reg"/>
    <property type="match status" value="1"/>
</dbReference>
<dbReference type="InterPro" id="IPR019887">
    <property type="entry name" value="Tscrpt_reg_AsnC/Lrp_C"/>
</dbReference>
<dbReference type="SUPFAM" id="SSF46785">
    <property type="entry name" value="Winged helix' DNA-binding domain"/>
    <property type="match status" value="1"/>
</dbReference>
<evidence type="ECO:0000259" key="4">
    <source>
        <dbReference type="PROSITE" id="PS50956"/>
    </source>
</evidence>
<dbReference type="PRINTS" id="PR00033">
    <property type="entry name" value="HTHASNC"/>
</dbReference>
<dbReference type="GO" id="GO:0043565">
    <property type="term" value="F:sequence-specific DNA binding"/>
    <property type="evidence" value="ECO:0007669"/>
    <property type="project" value="InterPro"/>
</dbReference>
<organism evidence="5 6">
    <name type="scientific">Sphingomonas lycopersici</name>
    <dbReference type="NCBI Taxonomy" id="2951807"/>
    <lineage>
        <taxon>Bacteria</taxon>
        <taxon>Pseudomonadati</taxon>
        <taxon>Pseudomonadota</taxon>
        <taxon>Alphaproteobacteria</taxon>
        <taxon>Sphingomonadales</taxon>
        <taxon>Sphingomonadaceae</taxon>
        <taxon>Sphingomonas</taxon>
    </lineage>
</organism>
<dbReference type="PANTHER" id="PTHR30154:SF34">
    <property type="entry name" value="TRANSCRIPTIONAL REGULATOR AZLB"/>
    <property type="match status" value="1"/>
</dbReference>
<dbReference type="EMBL" id="JANFAV010000004">
    <property type="protein sequence ID" value="MCW6534745.1"/>
    <property type="molecule type" value="Genomic_DNA"/>
</dbReference>
<protein>
    <submittedName>
        <fullName evidence="5">Lrp/AsnC family transcriptional regulator</fullName>
    </submittedName>
</protein>
<dbReference type="InterPro" id="IPR000485">
    <property type="entry name" value="AsnC-type_HTH_dom"/>
</dbReference>
<evidence type="ECO:0000313" key="5">
    <source>
        <dbReference type="EMBL" id="MCW6534745.1"/>
    </source>
</evidence>
<dbReference type="InterPro" id="IPR019888">
    <property type="entry name" value="Tscrpt_reg_AsnC-like"/>
</dbReference>
<dbReference type="PROSITE" id="PS50956">
    <property type="entry name" value="HTH_ASNC_2"/>
    <property type="match status" value="1"/>
</dbReference>
<dbReference type="Pfam" id="PF13404">
    <property type="entry name" value="HTH_AsnC-type"/>
    <property type="match status" value="1"/>
</dbReference>
<dbReference type="GO" id="GO:0043200">
    <property type="term" value="P:response to amino acid"/>
    <property type="evidence" value="ECO:0007669"/>
    <property type="project" value="TreeGrafter"/>
</dbReference>
<keyword evidence="1" id="KW-0805">Transcription regulation</keyword>
<proteinExistence type="predicted"/>
<dbReference type="InterPro" id="IPR036388">
    <property type="entry name" value="WH-like_DNA-bd_sf"/>
</dbReference>
<dbReference type="AlphaFoldDB" id="A0AA41Z742"/>
<evidence type="ECO:0000313" key="6">
    <source>
        <dbReference type="Proteomes" id="UP001165565"/>
    </source>
</evidence>
<keyword evidence="6" id="KW-1185">Reference proteome</keyword>
<keyword evidence="3" id="KW-0804">Transcription</keyword>
<name>A0AA41Z742_9SPHN</name>
<dbReference type="SMART" id="SM00344">
    <property type="entry name" value="HTH_ASNC"/>
    <property type="match status" value="1"/>
</dbReference>
<dbReference type="InterPro" id="IPR036390">
    <property type="entry name" value="WH_DNA-bd_sf"/>
</dbReference>
<comment type="caution">
    <text evidence="5">The sequence shown here is derived from an EMBL/GenBank/DDBJ whole genome shotgun (WGS) entry which is preliminary data.</text>
</comment>
<feature type="domain" description="HTH asnC-type" evidence="4">
    <location>
        <begin position="6"/>
        <end position="74"/>
    </location>
</feature>